<dbReference type="PANTHER" id="PTHR45526:SF1">
    <property type="entry name" value="TRANSCRIPTIONAL REGULATORY PROTEIN DCUR-RELATED"/>
    <property type="match status" value="1"/>
</dbReference>
<evidence type="ECO:0000313" key="14">
    <source>
        <dbReference type="Proteomes" id="UP000521922"/>
    </source>
</evidence>
<sequence>MIRVLVVEDDPLLAAGHAEKVARVRGFTVIAVAHSGREALAAVGAAGAAEPVDLVLLDMTLPDVGGLQVLRALRAAAVPADVIAVTAARDPAVVRQALSMGVVQYLLKPFTAADLEERLRAYARFRADVAAAAGESGIDQQAIDEALAQLRTASGPARGVAAPTLRTVVAALRAAPDGRGLSAAEAAAVTGLSRVSARRYLEHLASAGRARREPRYGGSGRPELAYHPTAAL</sequence>
<gene>
    <name evidence="13" type="ORF">BJ968_001736</name>
</gene>
<dbReference type="EMBL" id="JACCBB010000001">
    <property type="protein sequence ID" value="NYD22196.1"/>
    <property type="molecule type" value="Genomic_DNA"/>
</dbReference>
<dbReference type="GO" id="GO:0003677">
    <property type="term" value="F:DNA binding"/>
    <property type="evidence" value="ECO:0007669"/>
    <property type="project" value="UniProtKB-KW"/>
</dbReference>
<evidence type="ECO:0000256" key="3">
    <source>
        <dbReference type="ARBA" id="ARBA00022553"/>
    </source>
</evidence>
<dbReference type="AlphaFoldDB" id="A0A7Y9DKC3"/>
<keyword evidence="5 9" id="KW-0805">Transcription regulation</keyword>
<dbReference type="InterPro" id="IPR011006">
    <property type="entry name" value="CheY-like_superfamily"/>
</dbReference>
<reference evidence="13 14" key="1">
    <citation type="submission" date="2020-07" db="EMBL/GenBank/DDBJ databases">
        <title>Sequencing the genomes of 1000 actinobacteria strains.</title>
        <authorList>
            <person name="Klenk H.-P."/>
        </authorList>
    </citation>
    <scope>NUCLEOTIDE SEQUENCE [LARGE SCALE GENOMIC DNA]</scope>
    <source>
        <strain evidence="13 14">DSM 7487</strain>
    </source>
</reference>
<proteinExistence type="predicted"/>
<evidence type="ECO:0000259" key="12">
    <source>
        <dbReference type="PROSITE" id="PS50110"/>
    </source>
</evidence>
<evidence type="ECO:0000256" key="7">
    <source>
        <dbReference type="ARBA" id="ARBA00023159"/>
    </source>
</evidence>
<evidence type="ECO:0000256" key="1">
    <source>
        <dbReference type="ARBA" id="ARBA00004496"/>
    </source>
</evidence>
<comment type="subcellular location">
    <subcellularLocation>
        <location evidence="1 9">Cytoplasm</location>
    </subcellularLocation>
</comment>
<keyword evidence="14" id="KW-1185">Reference proteome</keyword>
<keyword evidence="3 10" id="KW-0597">Phosphoprotein</keyword>
<evidence type="ECO:0000256" key="5">
    <source>
        <dbReference type="ARBA" id="ARBA00023015"/>
    </source>
</evidence>
<evidence type="ECO:0000256" key="4">
    <source>
        <dbReference type="ARBA" id="ARBA00023012"/>
    </source>
</evidence>
<dbReference type="RefSeq" id="WP_179750999.1">
    <property type="nucleotide sequence ID" value="NZ_BAAAGN010000005.1"/>
</dbReference>
<protein>
    <recommendedName>
        <fullName evidence="9">Transcriptional regulatory protein</fullName>
    </recommendedName>
</protein>
<dbReference type="PROSITE" id="PS50110">
    <property type="entry name" value="RESPONSE_REGULATORY"/>
    <property type="match status" value="1"/>
</dbReference>
<evidence type="ECO:0000256" key="9">
    <source>
        <dbReference type="PIRNR" id="PIRNR006171"/>
    </source>
</evidence>
<feature type="modified residue" description="4-aspartylphosphate" evidence="10">
    <location>
        <position position="58"/>
    </location>
</feature>
<dbReference type="SMART" id="SM00448">
    <property type="entry name" value="REC"/>
    <property type="match status" value="1"/>
</dbReference>
<dbReference type="GO" id="GO:0003700">
    <property type="term" value="F:DNA-binding transcription factor activity"/>
    <property type="evidence" value="ECO:0007669"/>
    <property type="project" value="InterPro"/>
</dbReference>
<keyword evidence="8 9" id="KW-0804">Transcription</keyword>
<evidence type="ECO:0000256" key="11">
    <source>
        <dbReference type="SAM" id="MobiDB-lite"/>
    </source>
</evidence>
<feature type="domain" description="Response regulatory" evidence="12">
    <location>
        <begin position="3"/>
        <end position="123"/>
    </location>
</feature>
<accession>A0A7Y9DKC3</accession>
<dbReference type="Gene3D" id="3.40.50.2300">
    <property type="match status" value="1"/>
</dbReference>
<evidence type="ECO:0000256" key="2">
    <source>
        <dbReference type="ARBA" id="ARBA00022490"/>
    </source>
</evidence>
<keyword evidence="6 9" id="KW-0238">DNA-binding</keyword>
<dbReference type="InterPro" id="IPR051271">
    <property type="entry name" value="2C-system_Tx_regulators"/>
</dbReference>
<keyword evidence="4 9" id="KW-0902">Two-component regulatory system</keyword>
<dbReference type="GO" id="GO:0005737">
    <property type="term" value="C:cytoplasm"/>
    <property type="evidence" value="ECO:0007669"/>
    <property type="project" value="UniProtKB-SubCell"/>
</dbReference>
<evidence type="ECO:0000313" key="13">
    <source>
        <dbReference type="EMBL" id="NYD22196.1"/>
    </source>
</evidence>
<dbReference type="InterPro" id="IPR001789">
    <property type="entry name" value="Sig_transdc_resp-reg_receiver"/>
</dbReference>
<comment type="caution">
    <text evidence="13">The sequence shown here is derived from an EMBL/GenBank/DDBJ whole genome shotgun (WGS) entry which is preliminary data.</text>
</comment>
<name>A0A7Y9DKC3_9ACTN</name>
<dbReference type="SUPFAM" id="SSF52172">
    <property type="entry name" value="CheY-like"/>
    <property type="match status" value="1"/>
</dbReference>
<organism evidence="13 14">
    <name type="scientific">Kineococcus aurantiacus</name>
    <dbReference type="NCBI Taxonomy" id="37633"/>
    <lineage>
        <taxon>Bacteria</taxon>
        <taxon>Bacillati</taxon>
        <taxon>Actinomycetota</taxon>
        <taxon>Actinomycetes</taxon>
        <taxon>Kineosporiales</taxon>
        <taxon>Kineosporiaceae</taxon>
        <taxon>Kineococcus</taxon>
    </lineage>
</organism>
<dbReference type="InterPro" id="IPR024187">
    <property type="entry name" value="Sig_transdc_resp-reg_cit/mal"/>
</dbReference>
<dbReference type="PANTHER" id="PTHR45526">
    <property type="entry name" value="TRANSCRIPTIONAL REGULATORY PROTEIN DPIA"/>
    <property type="match status" value="1"/>
</dbReference>
<keyword evidence="2 9" id="KW-0963">Cytoplasm</keyword>
<evidence type="ECO:0000256" key="6">
    <source>
        <dbReference type="ARBA" id="ARBA00023125"/>
    </source>
</evidence>
<keyword evidence="7 9" id="KW-0010">Activator</keyword>
<dbReference type="GO" id="GO:0000156">
    <property type="term" value="F:phosphorelay response regulator activity"/>
    <property type="evidence" value="ECO:0007669"/>
    <property type="project" value="TreeGrafter"/>
</dbReference>
<dbReference type="Pfam" id="PF00072">
    <property type="entry name" value="Response_reg"/>
    <property type="match status" value="1"/>
</dbReference>
<evidence type="ECO:0000256" key="10">
    <source>
        <dbReference type="PROSITE-ProRule" id="PRU00169"/>
    </source>
</evidence>
<feature type="region of interest" description="Disordered" evidence="11">
    <location>
        <begin position="211"/>
        <end position="232"/>
    </location>
</feature>
<dbReference type="Proteomes" id="UP000521922">
    <property type="component" value="Unassembled WGS sequence"/>
</dbReference>
<dbReference type="PIRSF" id="PIRSF006171">
    <property type="entry name" value="RR_citrat_malat"/>
    <property type="match status" value="1"/>
</dbReference>
<evidence type="ECO:0000256" key="8">
    <source>
        <dbReference type="ARBA" id="ARBA00023163"/>
    </source>
</evidence>